<evidence type="ECO:0000259" key="7">
    <source>
        <dbReference type="Pfam" id="PF03772"/>
    </source>
</evidence>
<keyword evidence="3 6" id="KW-0812">Transmembrane</keyword>
<feature type="transmembrane region" description="Helical" evidence="6">
    <location>
        <begin position="55"/>
        <end position="76"/>
    </location>
</feature>
<dbReference type="NCBIfam" id="TIGR00360">
    <property type="entry name" value="ComEC_N-term"/>
    <property type="match status" value="1"/>
</dbReference>
<dbReference type="PANTHER" id="PTHR30619:SF1">
    <property type="entry name" value="RECOMBINATION PROTEIN 2"/>
    <property type="match status" value="1"/>
</dbReference>
<dbReference type="InterPro" id="IPR052159">
    <property type="entry name" value="Competence_DNA_uptake"/>
</dbReference>
<dbReference type="InterPro" id="IPR025405">
    <property type="entry name" value="DUF4131"/>
</dbReference>
<dbReference type="AlphaFoldDB" id="A0A6C0RA16"/>
<keyword evidence="2" id="KW-1003">Cell membrane</keyword>
<dbReference type="InterPro" id="IPR004477">
    <property type="entry name" value="ComEC_N"/>
</dbReference>
<evidence type="ECO:0000313" key="10">
    <source>
        <dbReference type="Proteomes" id="UP000474630"/>
    </source>
</evidence>
<protein>
    <submittedName>
        <fullName evidence="9">ComEC/Rec2 family competence protein</fullName>
    </submittedName>
</protein>
<organism evidence="9 10">
    <name type="scientific">Draconibacterium halophilum</name>
    <dbReference type="NCBI Taxonomy" id="2706887"/>
    <lineage>
        <taxon>Bacteria</taxon>
        <taxon>Pseudomonadati</taxon>
        <taxon>Bacteroidota</taxon>
        <taxon>Bacteroidia</taxon>
        <taxon>Marinilabiliales</taxon>
        <taxon>Prolixibacteraceae</taxon>
        <taxon>Draconibacterium</taxon>
    </lineage>
</organism>
<dbReference type="GO" id="GO:0005886">
    <property type="term" value="C:plasma membrane"/>
    <property type="evidence" value="ECO:0007669"/>
    <property type="project" value="UniProtKB-SubCell"/>
</dbReference>
<feature type="transmembrane region" description="Helical" evidence="6">
    <location>
        <begin position="281"/>
        <end position="298"/>
    </location>
</feature>
<sequence length="670" mass="75493">MENTFKNIPFLRITVAFATGIYLASVLALNATVLIYLAFGITGCLVLIHKYYNYYLSPLFGIIAFMLIALSGAITYEQYNNVSTPQTNGLMAATVLETPQEKTNSYKSLLLLHSIKTEDTLIGTREKILVYFEKAENIKQLKPGSQIIFEQSPELIENRGNPHEFDYKKYLEKKHIFRQVYLKTENWNLTGYINNAPLIWAETIRNKLLKIYRDQEIGTQETEILSALTLGYKRQLDRETKRVFSSAGAMHVLAVSGLHVGILFFTFSFCFGFLQKHRTGRFIYVLLSIGFLWCYAFITGLSPSVLRACTMFSLIIIAGNINRRANIYNTLAASACLLLLVNPNNLFEVGFQLSYTAVFGIVFLQPRIAGLWHIKNKVGLFFWNLITVSIAAQIATFPLSAYYFNQFPTYFLLSNIVVIPAAMLLIPLGLGLLAFSQIPLLANLISAAVKWIIKGVYFVLSSIESFPISTPDVVLHMPELLLVSAILFSIFLFLNSRRALFLKSAISFGVLLASLILFSGYKQINQHEIIVLNSKEPVACFIAANKMYVISEDTLSVDDYNFSSVQDIKRQKRLADAIYLTAGATYRDDFLLIDKGLAIFEGKNILLKPHNIPATNKIVPDIIVSSRTNIGKELVPEDCCYIKYYPDRDMSSLNKNQHILSVQGAFTTAW</sequence>
<name>A0A6C0RA16_9BACT</name>
<dbReference type="RefSeq" id="WP_163345161.1">
    <property type="nucleotide sequence ID" value="NZ_CP048409.1"/>
</dbReference>
<feature type="transmembrane region" description="Helical" evidence="6">
    <location>
        <begin position="20"/>
        <end position="48"/>
    </location>
</feature>
<evidence type="ECO:0000256" key="6">
    <source>
        <dbReference type="SAM" id="Phobius"/>
    </source>
</evidence>
<feature type="transmembrane region" description="Helical" evidence="6">
    <location>
        <begin position="501"/>
        <end position="521"/>
    </location>
</feature>
<dbReference type="Pfam" id="PF03772">
    <property type="entry name" value="Competence"/>
    <property type="match status" value="1"/>
</dbReference>
<keyword evidence="5 6" id="KW-0472">Membrane</keyword>
<dbReference type="EMBL" id="CP048409">
    <property type="protein sequence ID" value="QIA07234.1"/>
    <property type="molecule type" value="Genomic_DNA"/>
</dbReference>
<feature type="transmembrane region" description="Helical" evidence="6">
    <location>
        <begin position="440"/>
        <end position="461"/>
    </location>
</feature>
<evidence type="ECO:0000259" key="8">
    <source>
        <dbReference type="Pfam" id="PF13567"/>
    </source>
</evidence>
<proteinExistence type="predicted"/>
<evidence type="ECO:0000256" key="4">
    <source>
        <dbReference type="ARBA" id="ARBA00022989"/>
    </source>
</evidence>
<evidence type="ECO:0000256" key="2">
    <source>
        <dbReference type="ARBA" id="ARBA00022475"/>
    </source>
</evidence>
<dbReference type="Pfam" id="PF13567">
    <property type="entry name" value="DUF4131"/>
    <property type="match status" value="1"/>
</dbReference>
<feature type="transmembrane region" description="Helical" evidence="6">
    <location>
        <begin position="410"/>
        <end position="433"/>
    </location>
</feature>
<feature type="domain" description="DUF4131" evidence="8">
    <location>
        <begin position="32"/>
        <end position="185"/>
    </location>
</feature>
<evidence type="ECO:0000313" key="9">
    <source>
        <dbReference type="EMBL" id="QIA07234.1"/>
    </source>
</evidence>
<evidence type="ECO:0000256" key="1">
    <source>
        <dbReference type="ARBA" id="ARBA00004651"/>
    </source>
</evidence>
<reference evidence="9 10" key="1">
    <citation type="submission" date="2020-02" db="EMBL/GenBank/DDBJ databases">
        <title>Genome sequencing for Draconibacterium sp. strain M1.</title>
        <authorList>
            <person name="Park S.-J."/>
        </authorList>
    </citation>
    <scope>NUCLEOTIDE SEQUENCE [LARGE SCALE GENOMIC DNA]</scope>
    <source>
        <strain evidence="9 10">M1</strain>
    </source>
</reference>
<feature type="transmembrane region" description="Helical" evidence="6">
    <location>
        <begin position="328"/>
        <end position="347"/>
    </location>
</feature>
<evidence type="ECO:0000256" key="5">
    <source>
        <dbReference type="ARBA" id="ARBA00023136"/>
    </source>
</evidence>
<dbReference type="PANTHER" id="PTHR30619">
    <property type="entry name" value="DNA INTERNALIZATION/COMPETENCE PROTEIN COMEC/REC2"/>
    <property type="match status" value="1"/>
</dbReference>
<feature type="domain" description="ComEC/Rec2-related protein" evidence="7">
    <location>
        <begin position="228"/>
        <end position="494"/>
    </location>
</feature>
<gene>
    <name evidence="9" type="ORF">G0Q07_05620</name>
</gene>
<comment type="subcellular location">
    <subcellularLocation>
        <location evidence="1">Cell membrane</location>
        <topology evidence="1">Multi-pass membrane protein</topology>
    </subcellularLocation>
</comment>
<feature type="transmembrane region" description="Helical" evidence="6">
    <location>
        <begin position="353"/>
        <end position="374"/>
    </location>
</feature>
<evidence type="ECO:0000256" key="3">
    <source>
        <dbReference type="ARBA" id="ARBA00022692"/>
    </source>
</evidence>
<dbReference type="Proteomes" id="UP000474630">
    <property type="component" value="Chromosome"/>
</dbReference>
<dbReference type="KEGG" id="drc:G0Q07_05620"/>
<keyword evidence="4 6" id="KW-1133">Transmembrane helix</keyword>
<feature type="transmembrane region" description="Helical" evidence="6">
    <location>
        <begin position="248"/>
        <end position="274"/>
    </location>
</feature>
<feature type="transmembrane region" description="Helical" evidence="6">
    <location>
        <begin position="473"/>
        <end position="494"/>
    </location>
</feature>
<feature type="transmembrane region" description="Helical" evidence="6">
    <location>
        <begin position="381"/>
        <end position="404"/>
    </location>
</feature>
<accession>A0A6C0RA16</accession>
<keyword evidence="10" id="KW-1185">Reference proteome</keyword>